<keyword evidence="1" id="KW-0560">Oxidoreductase</keyword>
<accession>A0A318H4W7</accession>
<dbReference type="InterPro" id="IPR036661">
    <property type="entry name" value="Luciferase-like_sf"/>
</dbReference>
<dbReference type="Pfam" id="PF00296">
    <property type="entry name" value="Bac_luciferase"/>
    <property type="match status" value="1"/>
</dbReference>
<name>A0A318H4W7_9MYCO</name>
<dbReference type="AlphaFoldDB" id="A0A318H4W7"/>
<dbReference type="CDD" id="cd01097">
    <property type="entry name" value="Tetrahydromethanopterin_reductase"/>
    <property type="match status" value="1"/>
</dbReference>
<dbReference type="OrthoDB" id="9775082at2"/>
<reference evidence="4" key="1">
    <citation type="submission" date="2018-05" db="EMBL/GenBank/DDBJ databases">
        <authorList>
            <person name="Deangelis K."/>
            <person name="Huntemann M."/>
            <person name="Clum A."/>
            <person name="Pillay M."/>
            <person name="Palaniappan K."/>
            <person name="Varghese N."/>
            <person name="Mikhailova N."/>
            <person name="Stamatis D."/>
            <person name="Reddy T."/>
            <person name="Daum C."/>
            <person name="Shapiro N."/>
            <person name="Ivanova N."/>
            <person name="Kyrpides N."/>
            <person name="Woyke T."/>
        </authorList>
    </citation>
    <scope>NUCLEOTIDE SEQUENCE [LARGE SCALE GENOMIC DNA]</scope>
    <source>
        <strain evidence="4">GAS496</strain>
    </source>
</reference>
<dbReference type="PANTHER" id="PTHR43244">
    <property type="match status" value="1"/>
</dbReference>
<dbReference type="RefSeq" id="WP_110320075.1">
    <property type="nucleotide sequence ID" value="NZ_QJJU01000043.1"/>
</dbReference>
<dbReference type="GO" id="GO:0016705">
    <property type="term" value="F:oxidoreductase activity, acting on paired donors, with incorporation or reduction of molecular oxygen"/>
    <property type="evidence" value="ECO:0007669"/>
    <property type="project" value="InterPro"/>
</dbReference>
<dbReference type="InterPro" id="IPR050564">
    <property type="entry name" value="F420-G6PD/mer"/>
</dbReference>
<organism evidence="3 4">
    <name type="scientific">Mycolicibacterium moriokaense</name>
    <dbReference type="NCBI Taxonomy" id="39691"/>
    <lineage>
        <taxon>Bacteria</taxon>
        <taxon>Bacillati</taxon>
        <taxon>Actinomycetota</taxon>
        <taxon>Actinomycetes</taxon>
        <taxon>Mycobacteriales</taxon>
        <taxon>Mycobacteriaceae</taxon>
        <taxon>Mycolicibacterium</taxon>
    </lineage>
</organism>
<dbReference type="Proteomes" id="UP000247781">
    <property type="component" value="Unassembled WGS sequence"/>
</dbReference>
<feature type="domain" description="Luciferase-like" evidence="2">
    <location>
        <begin position="33"/>
        <end position="349"/>
    </location>
</feature>
<dbReference type="InterPro" id="IPR011251">
    <property type="entry name" value="Luciferase-like_dom"/>
</dbReference>
<dbReference type="Gene3D" id="3.20.20.30">
    <property type="entry name" value="Luciferase-like domain"/>
    <property type="match status" value="1"/>
</dbReference>
<evidence type="ECO:0000313" key="3">
    <source>
        <dbReference type="EMBL" id="PXW98862.1"/>
    </source>
</evidence>
<gene>
    <name evidence="3" type="ORF">C8E89_14312</name>
</gene>
<comment type="caution">
    <text evidence="3">The sequence shown here is derived from an EMBL/GenBank/DDBJ whole genome shotgun (WGS) entry which is preliminary data.</text>
</comment>
<dbReference type="SUPFAM" id="SSF51679">
    <property type="entry name" value="Bacterial luciferase-like"/>
    <property type="match status" value="1"/>
</dbReference>
<dbReference type="PANTHER" id="PTHR43244:SF1">
    <property type="entry name" value="5,10-METHYLENETETRAHYDROMETHANOPTERIN REDUCTASE"/>
    <property type="match status" value="1"/>
</dbReference>
<keyword evidence="4" id="KW-1185">Reference proteome</keyword>
<reference evidence="3 4" key="2">
    <citation type="submission" date="2018-06" db="EMBL/GenBank/DDBJ databases">
        <title>Sequencing of bacterial isolates from soil warming experiment in Harvard Forest, Massachusetts, USA.</title>
        <authorList>
            <person name="Deangelis K.PhD."/>
        </authorList>
    </citation>
    <scope>NUCLEOTIDE SEQUENCE [LARGE SCALE GENOMIC DNA]</scope>
    <source>
        <strain evidence="3 4">GAS496</strain>
    </source>
</reference>
<sequence>MSGFRVGVMDQIFNSRFSPTAAMRANYLGVVAAGADSFWVGDHVSSMFARSIATSQHMGAARLVPNIDAVLEPWTTLGHLATLNRLGRRRLGVGVTDSARRSPVVTAQAAATLHLLTRGRAILGIGTGERATNEPYGVDWTKPVARLEEALATIRALWNSGGELVSRESHYFPLRNALFALPPYQGKWPEIWIAAHGPRMLRITGRYGDAWFPEGAVVTRKHGYAERLDVLRSAASDAGRDPHAVTPAGAAFVVTGFGRDEVDEALNSDAVKSAALLAPAEIWARHGAQHPLGAHATGGHDIVPQLLDGDTILSYTKQVPATLIRELTLNGRPREVIEQAAEYRDQGLRYLVIANIGILQPSLSKGMASNLQFSRIIRGLKRL</sequence>
<evidence type="ECO:0000256" key="1">
    <source>
        <dbReference type="ARBA" id="ARBA00023002"/>
    </source>
</evidence>
<dbReference type="EMBL" id="QJJU01000043">
    <property type="protein sequence ID" value="PXW98862.1"/>
    <property type="molecule type" value="Genomic_DNA"/>
</dbReference>
<evidence type="ECO:0000259" key="2">
    <source>
        <dbReference type="Pfam" id="PF00296"/>
    </source>
</evidence>
<proteinExistence type="predicted"/>
<protein>
    <submittedName>
        <fullName evidence="3">Phthiodiolone/phenolphthiodiolone dimycocerosates ketoreductase</fullName>
    </submittedName>
</protein>
<evidence type="ECO:0000313" key="4">
    <source>
        <dbReference type="Proteomes" id="UP000247781"/>
    </source>
</evidence>